<dbReference type="EMBL" id="JAAAWN010000011">
    <property type="protein sequence ID" value="NDV91551.1"/>
    <property type="molecule type" value="Genomic_DNA"/>
</dbReference>
<evidence type="ECO:0000313" key="2">
    <source>
        <dbReference type="EMBL" id="NDV91551.1"/>
    </source>
</evidence>
<keyword evidence="3" id="KW-1185">Reference proteome</keyword>
<dbReference type="Proteomes" id="UP000470213">
    <property type="component" value="Unassembled WGS sequence"/>
</dbReference>
<comment type="caution">
    <text evidence="2">The sequence shown here is derived from an EMBL/GenBank/DDBJ whole genome shotgun (WGS) entry which is preliminary data.</text>
</comment>
<organism evidence="2 3">
    <name type="scientific">Alteromonas profundi</name>
    <dbReference type="NCBI Taxonomy" id="2696062"/>
    <lineage>
        <taxon>Bacteria</taxon>
        <taxon>Pseudomonadati</taxon>
        <taxon>Pseudomonadota</taxon>
        <taxon>Gammaproteobacteria</taxon>
        <taxon>Alteromonadales</taxon>
        <taxon>Alteromonadaceae</taxon>
        <taxon>Alteromonas/Salinimonas group</taxon>
        <taxon>Alteromonas</taxon>
    </lineage>
</organism>
<reference evidence="2 3" key="1">
    <citation type="submission" date="2020-01" db="EMBL/GenBank/DDBJ databases">
        <authorList>
            <person name="Chen J."/>
            <person name="Zhu S."/>
            <person name="Yang J."/>
        </authorList>
    </citation>
    <scope>NUCLEOTIDE SEQUENCE [LARGE SCALE GENOMIC DNA]</scope>
    <source>
        <strain evidence="2 3">345S023</strain>
    </source>
</reference>
<protein>
    <submittedName>
        <fullName evidence="2">Phosphate ABC transporter substrate-binding protein</fullName>
    </submittedName>
</protein>
<dbReference type="Gene3D" id="3.40.190.10">
    <property type="entry name" value="Periplasmic binding protein-like II"/>
    <property type="match status" value="1"/>
</dbReference>
<dbReference type="AlphaFoldDB" id="A0A7X5LLH4"/>
<accession>A0A7X5LLH4</accession>
<evidence type="ECO:0000313" key="3">
    <source>
        <dbReference type="Proteomes" id="UP000470213"/>
    </source>
</evidence>
<sequence length="134" mass="14093">MKKWLLALSLFSSAAWADIAVIVHPSNNDVLNKPTISRLFLNKAKTFPSGSPVTPLTLSEGNASTDEFNGKVLNKTSAQLTAFWAKLVFTGKGQPPKALASDSDAIAAVANDPSAIAYVDASAVDDSVRVVATF</sequence>
<name>A0A7X5LLH4_9ALTE</name>
<dbReference type="SUPFAM" id="SSF53850">
    <property type="entry name" value="Periplasmic binding protein-like II"/>
    <property type="match status" value="1"/>
</dbReference>
<feature type="chain" id="PRO_5031122785" evidence="1">
    <location>
        <begin position="18"/>
        <end position="134"/>
    </location>
</feature>
<evidence type="ECO:0000256" key="1">
    <source>
        <dbReference type="SAM" id="SignalP"/>
    </source>
</evidence>
<gene>
    <name evidence="2" type="ORF">GTH32_10185</name>
</gene>
<feature type="signal peptide" evidence="1">
    <location>
        <begin position="1"/>
        <end position="17"/>
    </location>
</feature>
<keyword evidence="1" id="KW-0732">Signal</keyword>
<dbReference type="RefSeq" id="WP_163085369.1">
    <property type="nucleotide sequence ID" value="NZ_JAAAWN010000011.1"/>
</dbReference>
<proteinExistence type="predicted"/>